<dbReference type="PANTHER" id="PTHR24348">
    <property type="entry name" value="SERINE/THREONINE-PROTEIN KINASE UNC-51-RELATED"/>
    <property type="match status" value="1"/>
</dbReference>
<dbReference type="EC" id="2.7.11.1" evidence="2"/>
<proteinExistence type="predicted"/>
<keyword evidence="8" id="KW-0072">Autophagy</keyword>
<evidence type="ECO:0000256" key="9">
    <source>
        <dbReference type="ARBA" id="ARBA00030237"/>
    </source>
</evidence>
<keyword evidence="14" id="KW-1185">Reference proteome</keyword>
<feature type="non-terminal residue" evidence="13">
    <location>
        <position position="112"/>
    </location>
</feature>
<dbReference type="PANTHER" id="PTHR24348:SF22">
    <property type="entry name" value="NON-SPECIFIC SERINE_THREONINE PROTEIN KINASE"/>
    <property type="match status" value="1"/>
</dbReference>
<dbReference type="PRINTS" id="PR00109">
    <property type="entry name" value="TYRKINASE"/>
</dbReference>
<evidence type="ECO:0000256" key="3">
    <source>
        <dbReference type="ARBA" id="ARBA00022527"/>
    </source>
</evidence>
<dbReference type="OrthoDB" id="10252171at2759"/>
<dbReference type="InterPro" id="IPR001245">
    <property type="entry name" value="Ser-Thr/Tyr_kinase_cat_dom"/>
</dbReference>
<gene>
    <name evidence="13" type="ORF">K469DRAFT_535854</name>
</gene>
<protein>
    <recommendedName>
        <fullName evidence="2">non-specific serine/threonine protein kinase</fullName>
        <ecNumber evidence="2">2.7.11.1</ecNumber>
    </recommendedName>
    <alternativeName>
        <fullName evidence="9">Autophagy-related protein 1</fullName>
    </alternativeName>
</protein>
<evidence type="ECO:0000256" key="6">
    <source>
        <dbReference type="ARBA" id="ARBA00022777"/>
    </source>
</evidence>
<dbReference type="InterPro" id="IPR045269">
    <property type="entry name" value="Atg1-like"/>
</dbReference>
<dbReference type="GO" id="GO:0005776">
    <property type="term" value="C:autophagosome"/>
    <property type="evidence" value="ECO:0007669"/>
    <property type="project" value="TreeGrafter"/>
</dbReference>
<dbReference type="InterPro" id="IPR011009">
    <property type="entry name" value="Kinase-like_dom_sf"/>
</dbReference>
<dbReference type="Gene3D" id="1.10.510.10">
    <property type="entry name" value="Transferase(Phosphotransferase) domain 1"/>
    <property type="match status" value="1"/>
</dbReference>
<evidence type="ECO:0000256" key="10">
    <source>
        <dbReference type="ARBA" id="ARBA00047899"/>
    </source>
</evidence>
<comment type="subcellular location">
    <subcellularLocation>
        <location evidence="1">Preautophagosomal structure membrane</location>
        <topology evidence="1">Peripheral membrane protein</topology>
    </subcellularLocation>
</comment>
<dbReference type="Pfam" id="PF00069">
    <property type="entry name" value="Pkinase"/>
    <property type="match status" value="1"/>
</dbReference>
<dbReference type="GO" id="GO:0005524">
    <property type="term" value="F:ATP binding"/>
    <property type="evidence" value="ECO:0007669"/>
    <property type="project" value="UniProtKB-KW"/>
</dbReference>
<reference evidence="13" key="1">
    <citation type="journal article" date="2020" name="Stud. Mycol.">
        <title>101 Dothideomycetes genomes: a test case for predicting lifestyles and emergence of pathogens.</title>
        <authorList>
            <person name="Haridas S."/>
            <person name="Albert R."/>
            <person name="Binder M."/>
            <person name="Bloem J."/>
            <person name="Labutti K."/>
            <person name="Salamov A."/>
            <person name="Andreopoulos B."/>
            <person name="Baker S."/>
            <person name="Barry K."/>
            <person name="Bills G."/>
            <person name="Bluhm B."/>
            <person name="Cannon C."/>
            <person name="Castanera R."/>
            <person name="Culley D."/>
            <person name="Daum C."/>
            <person name="Ezra D."/>
            <person name="Gonzalez J."/>
            <person name="Henrissat B."/>
            <person name="Kuo A."/>
            <person name="Liang C."/>
            <person name="Lipzen A."/>
            <person name="Lutzoni F."/>
            <person name="Magnuson J."/>
            <person name="Mondo S."/>
            <person name="Nolan M."/>
            <person name="Ohm R."/>
            <person name="Pangilinan J."/>
            <person name="Park H.-J."/>
            <person name="Ramirez L."/>
            <person name="Alfaro M."/>
            <person name="Sun H."/>
            <person name="Tritt A."/>
            <person name="Yoshinaga Y."/>
            <person name="Zwiers L.-H."/>
            <person name="Turgeon B."/>
            <person name="Goodwin S."/>
            <person name="Spatafora J."/>
            <person name="Crous P."/>
            <person name="Grigoriev I."/>
        </authorList>
    </citation>
    <scope>NUCLEOTIDE SEQUENCE</scope>
    <source>
        <strain evidence="13">CBS 207.26</strain>
    </source>
</reference>
<keyword evidence="5" id="KW-0547">Nucleotide-binding</keyword>
<dbReference type="Proteomes" id="UP000800200">
    <property type="component" value="Unassembled WGS sequence"/>
</dbReference>
<dbReference type="SMART" id="SM00220">
    <property type="entry name" value="S_TKc"/>
    <property type="match status" value="1"/>
</dbReference>
<evidence type="ECO:0000256" key="5">
    <source>
        <dbReference type="ARBA" id="ARBA00022741"/>
    </source>
</evidence>
<dbReference type="PROSITE" id="PS00108">
    <property type="entry name" value="PROTEIN_KINASE_ST"/>
    <property type="match status" value="1"/>
</dbReference>
<dbReference type="GO" id="GO:0004674">
    <property type="term" value="F:protein serine/threonine kinase activity"/>
    <property type="evidence" value="ECO:0007669"/>
    <property type="project" value="UniProtKB-KW"/>
</dbReference>
<keyword evidence="6 13" id="KW-0418">Kinase</keyword>
<dbReference type="PROSITE" id="PS50011">
    <property type="entry name" value="PROTEIN_KINASE_DOM"/>
    <property type="match status" value="1"/>
</dbReference>
<sequence>MEYLPLGNLAEQSGISEWETITLLCQGLDALDYLHSRKIVHRDLKPENILVQCREPANFCIKIADFGLAKGDSFLKTCCGIQLYAAPEIWKNRPYTAKVDIWLLGVIAFEYA</sequence>
<evidence type="ECO:0000256" key="2">
    <source>
        <dbReference type="ARBA" id="ARBA00012513"/>
    </source>
</evidence>
<evidence type="ECO:0000256" key="11">
    <source>
        <dbReference type="ARBA" id="ARBA00048679"/>
    </source>
</evidence>
<evidence type="ECO:0000256" key="1">
    <source>
        <dbReference type="ARBA" id="ARBA00004623"/>
    </source>
</evidence>
<evidence type="ECO:0000256" key="4">
    <source>
        <dbReference type="ARBA" id="ARBA00022679"/>
    </source>
</evidence>
<evidence type="ECO:0000259" key="12">
    <source>
        <dbReference type="PROSITE" id="PS50011"/>
    </source>
</evidence>
<evidence type="ECO:0000313" key="14">
    <source>
        <dbReference type="Proteomes" id="UP000800200"/>
    </source>
</evidence>
<accession>A0A6A6D891</accession>
<dbReference type="GO" id="GO:0000045">
    <property type="term" value="P:autophagosome assembly"/>
    <property type="evidence" value="ECO:0007669"/>
    <property type="project" value="TreeGrafter"/>
</dbReference>
<dbReference type="GO" id="GO:0010506">
    <property type="term" value="P:regulation of autophagy"/>
    <property type="evidence" value="ECO:0007669"/>
    <property type="project" value="InterPro"/>
</dbReference>
<dbReference type="GO" id="GO:0034045">
    <property type="term" value="C:phagophore assembly site membrane"/>
    <property type="evidence" value="ECO:0007669"/>
    <property type="project" value="UniProtKB-SubCell"/>
</dbReference>
<keyword evidence="3" id="KW-0723">Serine/threonine-protein kinase</keyword>
<comment type="catalytic activity">
    <reaction evidence="11">
        <text>L-seryl-[protein] + ATP = O-phospho-L-seryl-[protein] + ADP + H(+)</text>
        <dbReference type="Rhea" id="RHEA:17989"/>
        <dbReference type="Rhea" id="RHEA-COMP:9863"/>
        <dbReference type="Rhea" id="RHEA-COMP:11604"/>
        <dbReference type="ChEBI" id="CHEBI:15378"/>
        <dbReference type="ChEBI" id="CHEBI:29999"/>
        <dbReference type="ChEBI" id="CHEBI:30616"/>
        <dbReference type="ChEBI" id="CHEBI:83421"/>
        <dbReference type="ChEBI" id="CHEBI:456216"/>
        <dbReference type="EC" id="2.7.11.1"/>
    </reaction>
</comment>
<dbReference type="InterPro" id="IPR000719">
    <property type="entry name" value="Prot_kinase_dom"/>
</dbReference>
<comment type="catalytic activity">
    <reaction evidence="10">
        <text>L-threonyl-[protein] + ATP = O-phospho-L-threonyl-[protein] + ADP + H(+)</text>
        <dbReference type="Rhea" id="RHEA:46608"/>
        <dbReference type="Rhea" id="RHEA-COMP:11060"/>
        <dbReference type="Rhea" id="RHEA-COMP:11605"/>
        <dbReference type="ChEBI" id="CHEBI:15378"/>
        <dbReference type="ChEBI" id="CHEBI:30013"/>
        <dbReference type="ChEBI" id="CHEBI:30616"/>
        <dbReference type="ChEBI" id="CHEBI:61977"/>
        <dbReference type="ChEBI" id="CHEBI:456216"/>
        <dbReference type="EC" id="2.7.11.1"/>
    </reaction>
</comment>
<dbReference type="GO" id="GO:0005829">
    <property type="term" value="C:cytosol"/>
    <property type="evidence" value="ECO:0007669"/>
    <property type="project" value="TreeGrafter"/>
</dbReference>
<name>A0A6A6D891_9PEZI</name>
<evidence type="ECO:0000313" key="13">
    <source>
        <dbReference type="EMBL" id="KAF2174678.1"/>
    </source>
</evidence>
<dbReference type="SUPFAM" id="SSF56112">
    <property type="entry name" value="Protein kinase-like (PK-like)"/>
    <property type="match status" value="1"/>
</dbReference>
<keyword evidence="7" id="KW-0067">ATP-binding</keyword>
<keyword evidence="4" id="KW-0808">Transferase</keyword>
<dbReference type="InterPro" id="IPR008271">
    <property type="entry name" value="Ser/Thr_kinase_AS"/>
</dbReference>
<feature type="domain" description="Protein kinase" evidence="12">
    <location>
        <begin position="1"/>
        <end position="112"/>
    </location>
</feature>
<organism evidence="13 14">
    <name type="scientific">Zopfia rhizophila CBS 207.26</name>
    <dbReference type="NCBI Taxonomy" id="1314779"/>
    <lineage>
        <taxon>Eukaryota</taxon>
        <taxon>Fungi</taxon>
        <taxon>Dikarya</taxon>
        <taxon>Ascomycota</taxon>
        <taxon>Pezizomycotina</taxon>
        <taxon>Dothideomycetes</taxon>
        <taxon>Dothideomycetes incertae sedis</taxon>
        <taxon>Zopfiaceae</taxon>
        <taxon>Zopfia</taxon>
    </lineage>
</organism>
<evidence type="ECO:0000256" key="8">
    <source>
        <dbReference type="ARBA" id="ARBA00023006"/>
    </source>
</evidence>
<dbReference type="EMBL" id="ML994791">
    <property type="protein sequence ID" value="KAF2174678.1"/>
    <property type="molecule type" value="Genomic_DNA"/>
</dbReference>
<dbReference type="AlphaFoldDB" id="A0A6A6D891"/>
<evidence type="ECO:0000256" key="7">
    <source>
        <dbReference type="ARBA" id="ARBA00022840"/>
    </source>
</evidence>